<reference evidence="1" key="1">
    <citation type="journal article" date="2015" name="Nature">
        <title>Complex archaea that bridge the gap between prokaryotes and eukaryotes.</title>
        <authorList>
            <person name="Spang A."/>
            <person name="Saw J.H."/>
            <person name="Jorgensen S.L."/>
            <person name="Zaremba-Niedzwiedzka K."/>
            <person name="Martijn J."/>
            <person name="Lind A.E."/>
            <person name="van Eijk R."/>
            <person name="Schleper C."/>
            <person name="Guy L."/>
            <person name="Ettema T.J."/>
        </authorList>
    </citation>
    <scope>NUCLEOTIDE SEQUENCE</scope>
</reference>
<name>A0A0F8VZF5_9ZZZZ</name>
<comment type="caution">
    <text evidence="1">The sequence shown here is derived from an EMBL/GenBank/DDBJ whole genome shotgun (WGS) entry which is preliminary data.</text>
</comment>
<organism evidence="1">
    <name type="scientific">marine sediment metagenome</name>
    <dbReference type="NCBI Taxonomy" id="412755"/>
    <lineage>
        <taxon>unclassified sequences</taxon>
        <taxon>metagenomes</taxon>
        <taxon>ecological metagenomes</taxon>
    </lineage>
</organism>
<dbReference type="EMBL" id="LAZR01068379">
    <property type="protein sequence ID" value="KKK49748.1"/>
    <property type="molecule type" value="Genomic_DNA"/>
</dbReference>
<protein>
    <submittedName>
        <fullName evidence="1">Uncharacterized protein</fullName>
    </submittedName>
</protein>
<dbReference type="AlphaFoldDB" id="A0A0F8VZF5"/>
<sequence length="107" mass="11998">MTLLGHGVHIAPPQPIEEVIAWHTVPAQLSALRKMLRDAETSRQGIVNLLGERLDELERTTKEWFECVRLEVRLKATQLGERFDTLEQAGQAQFIALKGRVIGLGEA</sequence>
<evidence type="ECO:0000313" key="1">
    <source>
        <dbReference type="EMBL" id="KKK49748.1"/>
    </source>
</evidence>
<feature type="non-terminal residue" evidence="1">
    <location>
        <position position="107"/>
    </location>
</feature>
<proteinExistence type="predicted"/>
<accession>A0A0F8VZF5</accession>
<gene>
    <name evidence="1" type="ORF">LCGC14_3131930</name>
</gene>